<keyword evidence="4 7" id="KW-0833">Ubl conjugation pathway</keyword>
<protein>
    <recommendedName>
        <fullName evidence="7">Ubiquitin carboxyl-terminal hydrolase</fullName>
        <ecNumber evidence="7">3.4.19.12</ecNumber>
    </recommendedName>
</protein>
<evidence type="ECO:0000256" key="4">
    <source>
        <dbReference type="ARBA" id="ARBA00022786"/>
    </source>
</evidence>
<sequence length="576" mass="64457">MAPRTPDIVEAYAHLPKRSDSLKVHKKVKNGKAAAGGKPSLIDKNGFRFPSKTIFKKELSSTWSKQFTVGPGLNNLGNTCFMNSVLQCLTYTPQLATYLINEGHKKSCKMSDFCALCEMEDHLVNSFSNKNNSRGAISPKRIAGKLKSIAKQFRLGRQEDAHEFTRYFLDSMQKSCLYGYDPKLDSRIKETTLVHKIFGGYLQSQVKCLSCGYESNTFDPMLDVSLEIRNCSSIEKAFSLFTKPEMLTKDNRYKCEKCNKLVDAQKRMTVYDSPNILTVQLKRFSYGFSLHGGKISKPVSFSENLELKSHMSKTKENTGTSYKLYGVLVHSGGSCHSGHYYSFIKAPNGSWYCMNDCSVEPVSLNTVLKQNAYMLFYIKDQHQSDSVKHSEKPSTPREPKSSHLNGKVNGANPENIENENIENVERKNHSQSEVSKHKSERKKNVISENNTVFSRIADSIIKHSQQASPNETNTPVFTSNGVSPEVSKKPEIEQIRPNSPDDTSDDGSISSISTSNWVVSDLTTNLASLAGNCSNGWIIKSIKSEQTDDSKTETKKSKKRSHEPTSIKNKKFKSAA</sequence>
<comment type="catalytic activity">
    <reaction evidence="1 7">
        <text>Thiol-dependent hydrolysis of ester, thioester, amide, peptide and isopeptide bonds formed by the C-terminal Gly of ubiquitin (a 76-residue protein attached to proteins as an intracellular targeting signal).</text>
        <dbReference type="EC" id="3.4.19.12"/>
    </reaction>
</comment>
<dbReference type="EMBL" id="JASJQH010000231">
    <property type="protein sequence ID" value="KAK9765736.1"/>
    <property type="molecule type" value="Genomic_DNA"/>
</dbReference>
<evidence type="ECO:0000256" key="5">
    <source>
        <dbReference type="ARBA" id="ARBA00022801"/>
    </source>
</evidence>
<comment type="caution">
    <text evidence="10">The sequence shown here is derived from an EMBL/GenBank/DDBJ whole genome shotgun (WGS) entry which is preliminary data.</text>
</comment>
<feature type="region of interest" description="Disordered" evidence="8">
    <location>
        <begin position="541"/>
        <end position="576"/>
    </location>
</feature>
<evidence type="ECO:0000256" key="1">
    <source>
        <dbReference type="ARBA" id="ARBA00000707"/>
    </source>
</evidence>
<feature type="compositionally biased region" description="Basic and acidic residues" evidence="8">
    <location>
        <begin position="542"/>
        <end position="555"/>
    </location>
</feature>
<dbReference type="EC" id="3.4.19.12" evidence="7"/>
<evidence type="ECO:0000259" key="9">
    <source>
        <dbReference type="PROSITE" id="PS50235"/>
    </source>
</evidence>
<feature type="domain" description="USP" evidence="9">
    <location>
        <begin position="71"/>
        <end position="380"/>
    </location>
</feature>
<dbReference type="Proteomes" id="UP001479436">
    <property type="component" value="Unassembled WGS sequence"/>
</dbReference>
<comment type="similarity">
    <text evidence="2 7">Belongs to the peptidase C19 family.</text>
</comment>
<dbReference type="InterPro" id="IPR050164">
    <property type="entry name" value="Peptidase_C19"/>
</dbReference>
<dbReference type="PROSITE" id="PS00972">
    <property type="entry name" value="USP_1"/>
    <property type="match status" value="1"/>
</dbReference>
<keyword evidence="5 7" id="KW-0378">Hydrolase</keyword>
<dbReference type="PROSITE" id="PS00973">
    <property type="entry name" value="USP_2"/>
    <property type="match status" value="1"/>
</dbReference>
<dbReference type="PANTHER" id="PTHR24006:SF758">
    <property type="entry name" value="UBIQUITIN CARBOXYL-TERMINAL HYDROLASE 36"/>
    <property type="match status" value="1"/>
</dbReference>
<dbReference type="InterPro" id="IPR018200">
    <property type="entry name" value="USP_CS"/>
</dbReference>
<dbReference type="SUPFAM" id="SSF54001">
    <property type="entry name" value="Cysteine proteinases"/>
    <property type="match status" value="1"/>
</dbReference>
<dbReference type="Gene3D" id="3.90.70.10">
    <property type="entry name" value="Cysteine proteinases"/>
    <property type="match status" value="1"/>
</dbReference>
<evidence type="ECO:0000256" key="2">
    <source>
        <dbReference type="ARBA" id="ARBA00009085"/>
    </source>
</evidence>
<dbReference type="Pfam" id="PF00443">
    <property type="entry name" value="UCH"/>
    <property type="match status" value="1"/>
</dbReference>
<evidence type="ECO:0000256" key="6">
    <source>
        <dbReference type="ARBA" id="ARBA00022807"/>
    </source>
</evidence>
<keyword evidence="11" id="KW-1185">Reference proteome</keyword>
<dbReference type="CDD" id="cd02661">
    <property type="entry name" value="Peptidase_C19E"/>
    <property type="match status" value="1"/>
</dbReference>
<feature type="region of interest" description="Disordered" evidence="8">
    <location>
        <begin position="384"/>
        <end position="447"/>
    </location>
</feature>
<evidence type="ECO:0000256" key="8">
    <source>
        <dbReference type="SAM" id="MobiDB-lite"/>
    </source>
</evidence>
<evidence type="ECO:0000313" key="11">
    <source>
        <dbReference type="Proteomes" id="UP001479436"/>
    </source>
</evidence>
<organism evidence="10 11">
    <name type="scientific">Basidiobolus ranarum</name>
    <dbReference type="NCBI Taxonomy" id="34480"/>
    <lineage>
        <taxon>Eukaryota</taxon>
        <taxon>Fungi</taxon>
        <taxon>Fungi incertae sedis</taxon>
        <taxon>Zoopagomycota</taxon>
        <taxon>Entomophthoromycotina</taxon>
        <taxon>Basidiobolomycetes</taxon>
        <taxon>Basidiobolales</taxon>
        <taxon>Basidiobolaceae</taxon>
        <taxon>Basidiobolus</taxon>
    </lineage>
</organism>
<reference evidence="10 11" key="1">
    <citation type="submission" date="2023-04" db="EMBL/GenBank/DDBJ databases">
        <title>Genome of Basidiobolus ranarum AG-B5.</title>
        <authorList>
            <person name="Stajich J.E."/>
            <person name="Carter-House D."/>
            <person name="Gryganskyi A."/>
        </authorList>
    </citation>
    <scope>NUCLEOTIDE SEQUENCE [LARGE SCALE GENOMIC DNA]</scope>
    <source>
        <strain evidence="10 11">AG-B5</strain>
    </source>
</reference>
<evidence type="ECO:0000256" key="3">
    <source>
        <dbReference type="ARBA" id="ARBA00022670"/>
    </source>
</evidence>
<dbReference type="InterPro" id="IPR028889">
    <property type="entry name" value="USP"/>
</dbReference>
<dbReference type="InterPro" id="IPR001394">
    <property type="entry name" value="Peptidase_C19_UCH"/>
</dbReference>
<gene>
    <name evidence="10" type="ORF">K7432_005701</name>
</gene>
<dbReference type="PROSITE" id="PS50235">
    <property type="entry name" value="USP_3"/>
    <property type="match status" value="1"/>
</dbReference>
<evidence type="ECO:0000313" key="10">
    <source>
        <dbReference type="EMBL" id="KAK9765736.1"/>
    </source>
</evidence>
<dbReference type="PANTHER" id="PTHR24006">
    <property type="entry name" value="UBIQUITIN CARBOXYL-TERMINAL HYDROLASE"/>
    <property type="match status" value="1"/>
</dbReference>
<feature type="compositionally biased region" description="Basic and acidic residues" evidence="8">
    <location>
        <begin position="423"/>
        <end position="445"/>
    </location>
</feature>
<evidence type="ECO:0000256" key="7">
    <source>
        <dbReference type="RuleBase" id="RU366025"/>
    </source>
</evidence>
<dbReference type="InterPro" id="IPR038765">
    <property type="entry name" value="Papain-like_cys_pep_sf"/>
</dbReference>
<name>A0ABR2WW63_9FUNG</name>
<keyword evidence="6 7" id="KW-0788">Thiol protease</keyword>
<proteinExistence type="inferred from homology"/>
<feature type="compositionally biased region" description="Polar residues" evidence="8">
    <location>
        <begin position="463"/>
        <end position="482"/>
    </location>
</feature>
<feature type="region of interest" description="Disordered" evidence="8">
    <location>
        <begin position="463"/>
        <end position="510"/>
    </location>
</feature>
<keyword evidence="3 7" id="KW-0645">Protease</keyword>
<accession>A0ABR2WW63</accession>
<feature type="compositionally biased region" description="Basic and acidic residues" evidence="8">
    <location>
        <begin position="384"/>
        <end position="401"/>
    </location>
</feature>